<evidence type="ECO:0000313" key="3">
    <source>
        <dbReference type="Proteomes" id="UP001165524"/>
    </source>
</evidence>
<sequence>MSINRYLKICVLLFSYSIFPVTPALAEEDIGSRLPPDVRGLLIQEMNAILGATQNIINAMVRGEDALVAREARQIHDSFILAQALTEDQERALLAAASEEFLARDAAFHALSARLAEAAQAGDKPRQRAVFGEMLDACLVCHTEHAAQRFPSFQQP</sequence>
<keyword evidence="3" id="KW-1185">Reference proteome</keyword>
<dbReference type="PROSITE" id="PS51009">
    <property type="entry name" value="CYTCII"/>
    <property type="match status" value="1"/>
</dbReference>
<dbReference type="InterPro" id="IPR010980">
    <property type="entry name" value="Cyt_c/b562"/>
</dbReference>
<dbReference type="Proteomes" id="UP001165524">
    <property type="component" value="Unassembled WGS sequence"/>
</dbReference>
<feature type="signal peptide" evidence="1">
    <location>
        <begin position="1"/>
        <end position="26"/>
    </location>
</feature>
<dbReference type="Gene3D" id="1.20.120.10">
    <property type="entry name" value="Cytochrome c/b562"/>
    <property type="match status" value="1"/>
</dbReference>
<dbReference type="RefSeq" id="WP_246952380.1">
    <property type="nucleotide sequence ID" value="NZ_JALKII010000006.1"/>
</dbReference>
<evidence type="ECO:0000256" key="1">
    <source>
        <dbReference type="SAM" id="SignalP"/>
    </source>
</evidence>
<dbReference type="EMBL" id="JALKII010000006">
    <property type="protein sequence ID" value="MCK0538097.1"/>
    <property type="molecule type" value="Genomic_DNA"/>
</dbReference>
<accession>A0ABT0E8M1</accession>
<keyword evidence="1" id="KW-0732">Signal</keyword>
<gene>
    <name evidence="2" type="ORF">MU846_10285</name>
</gene>
<organism evidence="2 3">
    <name type="scientific">Alcanivorax quisquiliarum</name>
    <dbReference type="NCBI Taxonomy" id="2933565"/>
    <lineage>
        <taxon>Bacteria</taxon>
        <taxon>Pseudomonadati</taxon>
        <taxon>Pseudomonadota</taxon>
        <taxon>Gammaproteobacteria</taxon>
        <taxon>Oceanospirillales</taxon>
        <taxon>Alcanivoracaceae</taxon>
        <taxon>Alcanivorax</taxon>
    </lineage>
</organism>
<comment type="caution">
    <text evidence="2">The sequence shown here is derived from an EMBL/GenBank/DDBJ whole genome shotgun (WGS) entry which is preliminary data.</text>
</comment>
<dbReference type="SUPFAM" id="SSF47175">
    <property type="entry name" value="Cytochromes"/>
    <property type="match status" value="1"/>
</dbReference>
<name>A0ABT0E8M1_9GAMM</name>
<feature type="chain" id="PRO_5045326164" evidence="1">
    <location>
        <begin position="27"/>
        <end position="156"/>
    </location>
</feature>
<reference evidence="2" key="1">
    <citation type="submission" date="2022-04" db="EMBL/GenBank/DDBJ databases">
        <title>Alcanivorax sp. CY1518 draft genome sequence.</title>
        <authorList>
            <person name="Zhao G."/>
            <person name="An M."/>
        </authorList>
    </citation>
    <scope>NUCLEOTIDE SEQUENCE</scope>
    <source>
        <strain evidence="2">CY1518</strain>
    </source>
</reference>
<dbReference type="InterPro" id="IPR002321">
    <property type="entry name" value="Cyt_c_II"/>
</dbReference>
<protein>
    <submittedName>
        <fullName evidence="2">Cytochrome c</fullName>
    </submittedName>
</protein>
<proteinExistence type="predicted"/>
<evidence type="ECO:0000313" key="2">
    <source>
        <dbReference type="EMBL" id="MCK0538097.1"/>
    </source>
</evidence>